<reference evidence="1" key="2">
    <citation type="submission" date="2020-09" db="EMBL/GenBank/DDBJ databases">
        <authorList>
            <person name="Sun Q."/>
            <person name="Ohkuma M."/>
        </authorList>
    </citation>
    <scope>NUCLEOTIDE SEQUENCE</scope>
    <source>
        <strain evidence="1">JCM 31740</strain>
    </source>
</reference>
<protein>
    <submittedName>
        <fullName evidence="1">Uncharacterized protein</fullName>
    </submittedName>
</protein>
<dbReference type="EMBL" id="BMQS01000010">
    <property type="protein sequence ID" value="GGT96431.1"/>
    <property type="molecule type" value="Genomic_DNA"/>
</dbReference>
<evidence type="ECO:0000313" key="2">
    <source>
        <dbReference type="Proteomes" id="UP000616143"/>
    </source>
</evidence>
<name>A0A830H1C0_9CREN</name>
<sequence>MWWDSKYWSAVSVILSGLVSAAMARGIVLASIYGFTDRLIAGVGTVTG</sequence>
<gene>
    <name evidence="1" type="ORF">GCM10007116_12530</name>
</gene>
<dbReference type="AlphaFoldDB" id="A0A830H1C0"/>
<organism evidence="1 2">
    <name type="scientific">Sulfodiicoccus acidiphilus</name>
    <dbReference type="NCBI Taxonomy" id="1670455"/>
    <lineage>
        <taxon>Archaea</taxon>
        <taxon>Thermoproteota</taxon>
        <taxon>Thermoprotei</taxon>
        <taxon>Sulfolobales</taxon>
        <taxon>Sulfolobaceae</taxon>
        <taxon>Sulfodiicoccus</taxon>
    </lineage>
</organism>
<dbReference type="Proteomes" id="UP000616143">
    <property type="component" value="Unassembled WGS sequence"/>
</dbReference>
<dbReference type="GeneID" id="43516683"/>
<dbReference type="RefSeq" id="WP_158613821.1">
    <property type="nucleotide sequence ID" value="NZ_AP018553.1"/>
</dbReference>
<reference evidence="1" key="1">
    <citation type="journal article" date="2014" name="Int. J. Syst. Evol. Microbiol.">
        <title>Complete genome sequence of Corynebacterium casei LMG S-19264T (=DSM 44701T), isolated from a smear-ripened cheese.</title>
        <authorList>
            <consortium name="US DOE Joint Genome Institute (JGI-PGF)"/>
            <person name="Walter F."/>
            <person name="Albersmeier A."/>
            <person name="Kalinowski J."/>
            <person name="Ruckert C."/>
        </authorList>
    </citation>
    <scope>NUCLEOTIDE SEQUENCE</scope>
    <source>
        <strain evidence="1">JCM 31740</strain>
    </source>
</reference>
<comment type="caution">
    <text evidence="1">The sequence shown here is derived from an EMBL/GenBank/DDBJ whole genome shotgun (WGS) entry which is preliminary data.</text>
</comment>
<proteinExistence type="predicted"/>
<evidence type="ECO:0000313" key="1">
    <source>
        <dbReference type="EMBL" id="GGT96431.1"/>
    </source>
</evidence>
<accession>A0A830H1C0</accession>